<dbReference type="Proteomes" id="UP000275078">
    <property type="component" value="Unassembled WGS sequence"/>
</dbReference>
<organism evidence="1 2">
    <name type="scientific">Ascobolus immersus RN42</name>
    <dbReference type="NCBI Taxonomy" id="1160509"/>
    <lineage>
        <taxon>Eukaryota</taxon>
        <taxon>Fungi</taxon>
        <taxon>Dikarya</taxon>
        <taxon>Ascomycota</taxon>
        <taxon>Pezizomycotina</taxon>
        <taxon>Pezizomycetes</taxon>
        <taxon>Pezizales</taxon>
        <taxon>Ascobolaceae</taxon>
        <taxon>Ascobolus</taxon>
    </lineage>
</organism>
<proteinExistence type="predicted"/>
<accession>A0A3N4IAG2</accession>
<reference evidence="1 2" key="1">
    <citation type="journal article" date="2018" name="Nat. Ecol. Evol.">
        <title>Pezizomycetes genomes reveal the molecular basis of ectomycorrhizal truffle lifestyle.</title>
        <authorList>
            <person name="Murat C."/>
            <person name="Payen T."/>
            <person name="Noel B."/>
            <person name="Kuo A."/>
            <person name="Morin E."/>
            <person name="Chen J."/>
            <person name="Kohler A."/>
            <person name="Krizsan K."/>
            <person name="Balestrini R."/>
            <person name="Da Silva C."/>
            <person name="Montanini B."/>
            <person name="Hainaut M."/>
            <person name="Levati E."/>
            <person name="Barry K.W."/>
            <person name="Belfiori B."/>
            <person name="Cichocki N."/>
            <person name="Clum A."/>
            <person name="Dockter R.B."/>
            <person name="Fauchery L."/>
            <person name="Guy J."/>
            <person name="Iotti M."/>
            <person name="Le Tacon F."/>
            <person name="Lindquist E.A."/>
            <person name="Lipzen A."/>
            <person name="Malagnac F."/>
            <person name="Mello A."/>
            <person name="Molinier V."/>
            <person name="Miyauchi S."/>
            <person name="Poulain J."/>
            <person name="Riccioni C."/>
            <person name="Rubini A."/>
            <person name="Sitrit Y."/>
            <person name="Splivallo R."/>
            <person name="Traeger S."/>
            <person name="Wang M."/>
            <person name="Zifcakova L."/>
            <person name="Wipf D."/>
            <person name="Zambonelli A."/>
            <person name="Paolocci F."/>
            <person name="Nowrousian M."/>
            <person name="Ottonello S."/>
            <person name="Baldrian P."/>
            <person name="Spatafora J.W."/>
            <person name="Henrissat B."/>
            <person name="Nagy L.G."/>
            <person name="Aury J.M."/>
            <person name="Wincker P."/>
            <person name="Grigoriev I.V."/>
            <person name="Bonfante P."/>
            <person name="Martin F.M."/>
        </authorList>
    </citation>
    <scope>NUCLEOTIDE SEQUENCE [LARGE SCALE GENOMIC DNA]</scope>
    <source>
        <strain evidence="1 2">RN42</strain>
    </source>
</reference>
<dbReference type="EMBL" id="ML119667">
    <property type="protein sequence ID" value="RPA83059.1"/>
    <property type="molecule type" value="Genomic_DNA"/>
</dbReference>
<evidence type="ECO:0000313" key="2">
    <source>
        <dbReference type="Proteomes" id="UP000275078"/>
    </source>
</evidence>
<keyword evidence="2" id="KW-1185">Reference proteome</keyword>
<name>A0A3N4IAG2_ASCIM</name>
<sequence length="151" mass="16637">MDAVDGSHTRGLMAQAVRRLLIRVRDRMDDERMIVWVDAREVRRWRERRRMGGRYLFGRSVEGRVDGAEDGSLLFVFFVWPTRGDGTCTGSCVGLALDSVFPLTASNKEDLSDAGTAFDAEMQPGSHHQLSSALSLCAAPCSLWGCVGADI</sequence>
<gene>
    <name evidence="1" type="ORF">BJ508DRAFT_78392</name>
</gene>
<dbReference type="AlphaFoldDB" id="A0A3N4IAG2"/>
<evidence type="ECO:0000313" key="1">
    <source>
        <dbReference type="EMBL" id="RPA83059.1"/>
    </source>
</evidence>
<protein>
    <submittedName>
        <fullName evidence="1">Uncharacterized protein</fullName>
    </submittedName>
</protein>